<proteinExistence type="predicted"/>
<dbReference type="EMBL" id="CM039431">
    <property type="protein sequence ID" value="KAI4338289.1"/>
    <property type="molecule type" value="Genomic_DNA"/>
</dbReference>
<accession>A0ACB9NSA6</accession>
<keyword evidence="2" id="KW-1185">Reference proteome</keyword>
<dbReference type="Proteomes" id="UP000828941">
    <property type="component" value="Chromosome 6"/>
</dbReference>
<gene>
    <name evidence="1" type="ORF">L6164_016631</name>
</gene>
<reference evidence="1 2" key="1">
    <citation type="journal article" date="2022" name="DNA Res.">
        <title>Chromosomal-level genome assembly of the orchid tree Bauhinia variegata (Leguminosae; Cercidoideae) supports the allotetraploid origin hypothesis of Bauhinia.</title>
        <authorList>
            <person name="Zhong Y."/>
            <person name="Chen Y."/>
            <person name="Zheng D."/>
            <person name="Pang J."/>
            <person name="Liu Y."/>
            <person name="Luo S."/>
            <person name="Meng S."/>
            <person name="Qian L."/>
            <person name="Wei D."/>
            <person name="Dai S."/>
            <person name="Zhou R."/>
        </authorList>
    </citation>
    <scope>NUCLEOTIDE SEQUENCE [LARGE SCALE GENOMIC DNA]</scope>
    <source>
        <strain evidence="1">BV-YZ2020</strain>
    </source>
</reference>
<protein>
    <submittedName>
        <fullName evidence="1">Uncharacterized protein</fullName>
    </submittedName>
</protein>
<evidence type="ECO:0000313" key="2">
    <source>
        <dbReference type="Proteomes" id="UP000828941"/>
    </source>
</evidence>
<evidence type="ECO:0000313" key="1">
    <source>
        <dbReference type="EMBL" id="KAI4338289.1"/>
    </source>
</evidence>
<organism evidence="1 2">
    <name type="scientific">Bauhinia variegata</name>
    <name type="common">Purple orchid tree</name>
    <name type="synonym">Phanera variegata</name>
    <dbReference type="NCBI Taxonomy" id="167791"/>
    <lineage>
        <taxon>Eukaryota</taxon>
        <taxon>Viridiplantae</taxon>
        <taxon>Streptophyta</taxon>
        <taxon>Embryophyta</taxon>
        <taxon>Tracheophyta</taxon>
        <taxon>Spermatophyta</taxon>
        <taxon>Magnoliopsida</taxon>
        <taxon>eudicotyledons</taxon>
        <taxon>Gunneridae</taxon>
        <taxon>Pentapetalae</taxon>
        <taxon>rosids</taxon>
        <taxon>fabids</taxon>
        <taxon>Fabales</taxon>
        <taxon>Fabaceae</taxon>
        <taxon>Cercidoideae</taxon>
        <taxon>Cercideae</taxon>
        <taxon>Bauhiniinae</taxon>
        <taxon>Bauhinia</taxon>
    </lineage>
</organism>
<comment type="caution">
    <text evidence="1">The sequence shown here is derived from an EMBL/GenBank/DDBJ whole genome shotgun (WGS) entry which is preliminary data.</text>
</comment>
<sequence>MNSKHTPIRVFGQRLIPSSFRSLPSNLSDDSKRNVGNVASGEGTRISLSDFLNRKLQKSSGLSGRVPGKSTPFLSPLGLRTSTDGHDAGSVKQTEEETKNVNDKMILQRFKHTDEENHDSPSSINEVENSVVDDIQESKKRKDPFEGENERHAVRKKVVVLGGEPKPRQKERTESCKEKPKQPLYNHYKNGRGWWDYDMEGVDNEEVGFTEIWEGVGSASLGGIVDWH</sequence>
<name>A0ACB9NSA6_BAUVA</name>